<evidence type="ECO:0000313" key="2">
    <source>
        <dbReference type="Proteomes" id="UP000230775"/>
    </source>
</evidence>
<gene>
    <name evidence="1" type="ORF">COT64_01775</name>
</gene>
<sequence>MVKLHSQILNESQKKIFPKLAFLKNNNFYLAGGTALALHLGHRTSLDFDFYSQKHFDSALLYEKIENIFSGDAVLSLREKDTMFCKIADVDNSFFWYKYPLLEKPIEFERILLASPQDIAAMKLIAIYQRPAKRDYIDIYFLLKNFTLEEMFSFVREKYPNFNLYLSLRALVYFEDLKDEEGREIKILDNSFSWEKAKEKIFEEVKKYQLNLIKK</sequence>
<dbReference type="Proteomes" id="UP000230775">
    <property type="component" value="Unassembled WGS sequence"/>
</dbReference>
<dbReference type="Pfam" id="PF08843">
    <property type="entry name" value="AbiEii"/>
    <property type="match status" value="1"/>
</dbReference>
<accession>A0A2H0WPQ0</accession>
<name>A0A2H0WPQ0_9BACT</name>
<evidence type="ECO:0008006" key="3">
    <source>
        <dbReference type="Google" id="ProtNLM"/>
    </source>
</evidence>
<organism evidence="1 2">
    <name type="scientific">Candidatus Shapirobacteria bacterium CG09_land_8_20_14_0_10_39_12</name>
    <dbReference type="NCBI Taxonomy" id="1974885"/>
    <lineage>
        <taxon>Bacteria</taxon>
        <taxon>Candidatus Shapironibacteriota</taxon>
    </lineage>
</organism>
<dbReference type="InterPro" id="IPR014942">
    <property type="entry name" value="AbiEii"/>
</dbReference>
<comment type="caution">
    <text evidence="1">The sequence shown here is derived from an EMBL/GenBank/DDBJ whole genome shotgun (WGS) entry which is preliminary data.</text>
</comment>
<dbReference type="EMBL" id="PEZI01000038">
    <property type="protein sequence ID" value="PIS14601.1"/>
    <property type="molecule type" value="Genomic_DNA"/>
</dbReference>
<protein>
    <recommendedName>
        <fullName evidence="3">Nucleotidyl transferase AbiEii/AbiGii toxin family protein</fullName>
    </recommendedName>
</protein>
<dbReference type="AlphaFoldDB" id="A0A2H0WPQ0"/>
<evidence type="ECO:0000313" key="1">
    <source>
        <dbReference type="EMBL" id="PIS14601.1"/>
    </source>
</evidence>
<proteinExistence type="predicted"/>
<reference evidence="2" key="1">
    <citation type="submission" date="2017-09" db="EMBL/GenBank/DDBJ databases">
        <title>Depth-based differentiation of microbial function through sediment-hosted aquifers and enrichment of novel symbionts in the deep terrestrial subsurface.</title>
        <authorList>
            <person name="Probst A.J."/>
            <person name="Ladd B."/>
            <person name="Jarett J.K."/>
            <person name="Geller-Mcgrath D.E."/>
            <person name="Sieber C.M.K."/>
            <person name="Emerson J.B."/>
            <person name="Anantharaman K."/>
            <person name="Thomas B.C."/>
            <person name="Malmstrom R."/>
            <person name="Stieglmeier M."/>
            <person name="Klingl A."/>
            <person name="Woyke T."/>
            <person name="Ryan C.M."/>
            <person name="Banfield J.F."/>
        </authorList>
    </citation>
    <scope>NUCLEOTIDE SEQUENCE [LARGE SCALE GENOMIC DNA]</scope>
</reference>